<dbReference type="Proteomes" id="UP000887580">
    <property type="component" value="Unplaced"/>
</dbReference>
<dbReference type="WBParaSite" id="PS1159_v2.g24414.t1">
    <property type="protein sequence ID" value="PS1159_v2.g24414.t1"/>
    <property type="gene ID" value="PS1159_v2.g24414"/>
</dbReference>
<evidence type="ECO:0000313" key="1">
    <source>
        <dbReference type="Proteomes" id="UP000887580"/>
    </source>
</evidence>
<organism evidence="1 2">
    <name type="scientific">Panagrolaimus sp. PS1159</name>
    <dbReference type="NCBI Taxonomy" id="55785"/>
    <lineage>
        <taxon>Eukaryota</taxon>
        <taxon>Metazoa</taxon>
        <taxon>Ecdysozoa</taxon>
        <taxon>Nematoda</taxon>
        <taxon>Chromadorea</taxon>
        <taxon>Rhabditida</taxon>
        <taxon>Tylenchina</taxon>
        <taxon>Panagrolaimomorpha</taxon>
        <taxon>Panagrolaimoidea</taxon>
        <taxon>Panagrolaimidae</taxon>
        <taxon>Panagrolaimus</taxon>
    </lineage>
</organism>
<proteinExistence type="predicted"/>
<reference evidence="2" key="1">
    <citation type="submission" date="2022-11" db="UniProtKB">
        <authorList>
            <consortium name="WormBaseParasite"/>
        </authorList>
    </citation>
    <scope>IDENTIFICATION</scope>
</reference>
<sequence>MGRKKKRAAKPWCWYCNREFEDEKILIQHQKAKHFKCPTYEKILIQHQKAKHFKCPTCNKKLFTGPGLVIHCMQVHKETIDKIPAAIPGRDSTDVEVYGMEGIPDTPTSPPASKQPKLSSIPVPSLPSMQAGMPSMPSGYNLPRTGMNGMPMAPPGYPNFGAQGYGGYPGYGGPQNPYAQQQSGMQNPYAQQQNRMQNPYTQQQGGMQNPYAAASSIQNPYSGMPQQIMAPTSLPPMSAAATVNALYGNAASQIPLPAAPKKEDISLPISITLPAAKPELDVKPLEDSLAGKKKGTARTHLYHPDETISLEELYMERLNRLQQYR</sequence>
<name>A0AC35G7R6_9BILA</name>
<protein>
    <submittedName>
        <fullName evidence="2">C2H2-type domain-containing protein</fullName>
    </submittedName>
</protein>
<evidence type="ECO:0000313" key="2">
    <source>
        <dbReference type="WBParaSite" id="PS1159_v2.g24414.t1"/>
    </source>
</evidence>
<accession>A0AC35G7R6</accession>